<dbReference type="Pfam" id="PF13560">
    <property type="entry name" value="HTH_31"/>
    <property type="match status" value="1"/>
</dbReference>
<dbReference type="Proteomes" id="UP001595851">
    <property type="component" value="Unassembled WGS sequence"/>
</dbReference>
<dbReference type="CDD" id="cd00093">
    <property type="entry name" value="HTH_XRE"/>
    <property type="match status" value="1"/>
</dbReference>
<evidence type="ECO:0000313" key="2">
    <source>
        <dbReference type="EMBL" id="MFC4007817.1"/>
    </source>
</evidence>
<dbReference type="RefSeq" id="WP_379527924.1">
    <property type="nucleotide sequence ID" value="NZ_JBHSBI010000005.1"/>
</dbReference>
<evidence type="ECO:0000313" key="3">
    <source>
        <dbReference type="Proteomes" id="UP001595851"/>
    </source>
</evidence>
<protein>
    <submittedName>
        <fullName evidence="2">Multiprotein-bridging factor 1 family protein</fullName>
    </submittedName>
</protein>
<keyword evidence="3" id="KW-1185">Reference proteome</keyword>
<dbReference type="SUPFAM" id="SSF47413">
    <property type="entry name" value="lambda repressor-like DNA-binding domains"/>
    <property type="match status" value="1"/>
</dbReference>
<accession>A0ABV8G1E1</accession>
<dbReference type="SMART" id="SM00530">
    <property type="entry name" value="HTH_XRE"/>
    <property type="match status" value="1"/>
</dbReference>
<dbReference type="Gene3D" id="1.10.260.40">
    <property type="entry name" value="lambda repressor-like DNA-binding domains"/>
    <property type="match status" value="1"/>
</dbReference>
<name>A0ABV8G1E1_9ACTN</name>
<dbReference type="InterPro" id="IPR001387">
    <property type="entry name" value="Cro/C1-type_HTH"/>
</dbReference>
<sequence length="437" mass="47833">MGTRFGEILREMRGNMPVRALAAHAHISPSYVTKLEKGVKLPTPETAASIDQRLNAGGRLIDALDEDVTQGRDAEFCTLSSEMHHTHTLNQRDLYRASREQATERRRLLQIAAGLGALGPAEALRQLIDLSIPVSRSVEDWELACADHLHAIRNRPPAQAQHDLHIDLLAALRQAKQITAQFGPDHPQAGDMYRVLAALSTLNANVLTRLGKYGEALRWWSTARRQADVSRDLHLQLGVRATEAGIGLGSGQRAPETVLRLVESADRIVHQAPHTYGAALIDVVRARTLSMLGRHVEAGDVLDGIRDRLETGGLPVSIMPEYWRHGQLTYAQLWVSAGAGREEQTAEAHARVLAISGDYQYTANAQLLTALCLVVSGGVDRGVQQATAVLDGIEPTYRTNAIAQTTRMVLRAVPLDQRDRPIVGDLRSLLTIEQGKS</sequence>
<gene>
    <name evidence="2" type="ORF">ACFOY2_11325</name>
</gene>
<comment type="caution">
    <text evidence="2">The sequence shown here is derived from an EMBL/GenBank/DDBJ whole genome shotgun (WGS) entry which is preliminary data.</text>
</comment>
<dbReference type="InterPro" id="IPR010982">
    <property type="entry name" value="Lambda_DNA-bd_dom_sf"/>
</dbReference>
<organism evidence="2 3">
    <name type="scientific">Nonomuraea purpurea</name>
    <dbReference type="NCBI Taxonomy" id="1849276"/>
    <lineage>
        <taxon>Bacteria</taxon>
        <taxon>Bacillati</taxon>
        <taxon>Actinomycetota</taxon>
        <taxon>Actinomycetes</taxon>
        <taxon>Streptosporangiales</taxon>
        <taxon>Streptosporangiaceae</taxon>
        <taxon>Nonomuraea</taxon>
    </lineage>
</organism>
<dbReference type="PROSITE" id="PS50943">
    <property type="entry name" value="HTH_CROC1"/>
    <property type="match status" value="1"/>
</dbReference>
<feature type="domain" description="HTH cro/C1-type" evidence="1">
    <location>
        <begin position="9"/>
        <end position="60"/>
    </location>
</feature>
<dbReference type="EMBL" id="JBHSBI010000005">
    <property type="protein sequence ID" value="MFC4007817.1"/>
    <property type="molecule type" value="Genomic_DNA"/>
</dbReference>
<evidence type="ECO:0000259" key="1">
    <source>
        <dbReference type="PROSITE" id="PS50943"/>
    </source>
</evidence>
<reference evidence="3" key="1">
    <citation type="journal article" date="2019" name="Int. J. Syst. Evol. Microbiol.">
        <title>The Global Catalogue of Microorganisms (GCM) 10K type strain sequencing project: providing services to taxonomists for standard genome sequencing and annotation.</title>
        <authorList>
            <consortium name="The Broad Institute Genomics Platform"/>
            <consortium name="The Broad Institute Genome Sequencing Center for Infectious Disease"/>
            <person name="Wu L."/>
            <person name="Ma J."/>
        </authorList>
    </citation>
    <scope>NUCLEOTIDE SEQUENCE [LARGE SCALE GENOMIC DNA]</scope>
    <source>
        <strain evidence="3">TBRC 1276</strain>
    </source>
</reference>
<proteinExistence type="predicted"/>